<keyword evidence="6 8" id="KW-0503">Monooxygenase</keyword>
<evidence type="ECO:0000256" key="4">
    <source>
        <dbReference type="ARBA" id="ARBA00023002"/>
    </source>
</evidence>
<keyword evidence="3 8" id="KW-0479">Metal-binding</keyword>
<evidence type="ECO:0000256" key="1">
    <source>
        <dbReference type="ARBA" id="ARBA00010617"/>
    </source>
</evidence>
<dbReference type="OrthoDB" id="9801155at2"/>
<dbReference type="InterPro" id="IPR002397">
    <property type="entry name" value="Cyt_P450_B"/>
</dbReference>
<evidence type="ECO:0000256" key="6">
    <source>
        <dbReference type="ARBA" id="ARBA00023033"/>
    </source>
</evidence>
<dbReference type="AlphaFoldDB" id="A0A2D2AUU5"/>
<evidence type="ECO:0000256" key="7">
    <source>
        <dbReference type="ARBA" id="ARBA00043906"/>
    </source>
</evidence>
<protein>
    <submittedName>
        <fullName evidence="9">Cytochrome P450</fullName>
    </submittedName>
</protein>
<dbReference type="PROSITE" id="PS00086">
    <property type="entry name" value="CYTOCHROME_P450"/>
    <property type="match status" value="1"/>
</dbReference>
<dbReference type="GO" id="GO:0016705">
    <property type="term" value="F:oxidoreductase activity, acting on paired donors, with incorporation or reduction of molecular oxygen"/>
    <property type="evidence" value="ECO:0007669"/>
    <property type="project" value="InterPro"/>
</dbReference>
<dbReference type="InterPro" id="IPR017972">
    <property type="entry name" value="Cyt_P450_CS"/>
</dbReference>
<reference evidence="9 10" key="1">
    <citation type="submission" date="2017-10" db="EMBL/GenBank/DDBJ databases">
        <title>Genome sequence of Caulobacter mirabilis FWC38.</title>
        <authorList>
            <person name="Fiebig A."/>
            <person name="Crosson S."/>
        </authorList>
    </citation>
    <scope>NUCLEOTIDE SEQUENCE [LARGE SCALE GENOMIC DNA]</scope>
    <source>
        <strain evidence="9 10">FWC 38</strain>
    </source>
</reference>
<dbReference type="KEGG" id="cmb:CSW64_04885"/>
<dbReference type="Proteomes" id="UP000228945">
    <property type="component" value="Chromosome"/>
</dbReference>
<evidence type="ECO:0000256" key="2">
    <source>
        <dbReference type="ARBA" id="ARBA00022617"/>
    </source>
</evidence>
<dbReference type="PANTHER" id="PTHR46696">
    <property type="entry name" value="P450, PUTATIVE (EUROFUNG)-RELATED"/>
    <property type="match status" value="1"/>
</dbReference>
<keyword evidence="4 8" id="KW-0560">Oxidoreductase</keyword>
<evidence type="ECO:0000256" key="8">
    <source>
        <dbReference type="RuleBase" id="RU000461"/>
    </source>
</evidence>
<dbReference type="InterPro" id="IPR001128">
    <property type="entry name" value="Cyt_P450"/>
</dbReference>
<dbReference type="FunFam" id="1.10.630.10:FF:000018">
    <property type="entry name" value="Cytochrome P450 monooxygenase"/>
    <property type="match status" value="1"/>
</dbReference>
<organism evidence="9 10">
    <name type="scientific">Caulobacter mirabilis</name>
    <dbReference type="NCBI Taxonomy" id="69666"/>
    <lineage>
        <taxon>Bacteria</taxon>
        <taxon>Pseudomonadati</taxon>
        <taxon>Pseudomonadota</taxon>
        <taxon>Alphaproteobacteria</taxon>
        <taxon>Caulobacterales</taxon>
        <taxon>Caulobacteraceae</taxon>
        <taxon>Caulobacter</taxon>
    </lineage>
</organism>
<dbReference type="Pfam" id="PF00067">
    <property type="entry name" value="p450"/>
    <property type="match status" value="1"/>
</dbReference>
<dbReference type="EMBL" id="CP024201">
    <property type="protein sequence ID" value="ATQ41792.1"/>
    <property type="molecule type" value="Genomic_DNA"/>
</dbReference>
<dbReference type="PRINTS" id="PR00359">
    <property type="entry name" value="BP450"/>
</dbReference>
<dbReference type="GO" id="GO:0004497">
    <property type="term" value="F:monooxygenase activity"/>
    <property type="evidence" value="ECO:0007669"/>
    <property type="project" value="UniProtKB-KW"/>
</dbReference>
<name>A0A2D2AUU5_9CAUL</name>
<comment type="function">
    <text evidence="7">Cytochromes P450 are a group of heme-thiolate monooxygenases. They oxidize a variety of structurally unrelated compounds, including steroids, fatty acids, and xenobiotics.</text>
</comment>
<evidence type="ECO:0000256" key="5">
    <source>
        <dbReference type="ARBA" id="ARBA00023004"/>
    </source>
</evidence>
<dbReference type="Gene3D" id="1.10.630.10">
    <property type="entry name" value="Cytochrome P450"/>
    <property type="match status" value="1"/>
</dbReference>
<proteinExistence type="inferred from homology"/>
<dbReference type="CDD" id="cd20625">
    <property type="entry name" value="CYP164-like"/>
    <property type="match status" value="1"/>
</dbReference>
<gene>
    <name evidence="9" type="ORF">CSW64_04885</name>
</gene>
<dbReference type="GO" id="GO:0020037">
    <property type="term" value="F:heme binding"/>
    <property type="evidence" value="ECO:0007669"/>
    <property type="project" value="InterPro"/>
</dbReference>
<keyword evidence="2 8" id="KW-0349">Heme</keyword>
<keyword evidence="5 8" id="KW-0408">Iron</keyword>
<evidence type="ECO:0000313" key="10">
    <source>
        <dbReference type="Proteomes" id="UP000228945"/>
    </source>
</evidence>
<evidence type="ECO:0000313" key="9">
    <source>
        <dbReference type="EMBL" id="ATQ41792.1"/>
    </source>
</evidence>
<dbReference type="InterPro" id="IPR036396">
    <property type="entry name" value="Cyt_P450_sf"/>
</dbReference>
<evidence type="ECO:0000256" key="3">
    <source>
        <dbReference type="ARBA" id="ARBA00022723"/>
    </source>
</evidence>
<keyword evidence="10" id="KW-1185">Reference proteome</keyword>
<dbReference type="PANTHER" id="PTHR46696:SF1">
    <property type="entry name" value="CYTOCHROME P450 YJIB-RELATED"/>
    <property type="match status" value="1"/>
</dbReference>
<dbReference type="GO" id="GO:0005506">
    <property type="term" value="F:iron ion binding"/>
    <property type="evidence" value="ECO:0007669"/>
    <property type="project" value="InterPro"/>
</dbReference>
<sequence length="410" mass="45670">MTEAPLPTILQLTAMDPTYRDDPGSVLKDLRERCPVHRDQTFGSFLLSRYEDVRGVVTDLSMWRDPLNAEAGAAFDRALLNYDPNLPRTSTTSILHLDDPDHARVRTPLAKAFYARVARFRPEVERIVDDYMDRLAGRSTFDLMTEFCVPVPVDAIASILGVEHDRLDEFREWSEGVILGLNPFRNAAETAQMEAAGEKLHAYFTAAIEDRRVTRRDDLISDMVQLQAEGTPLSDDELRINLQALLVGGNLTTTDLIGNGVRQFLLNPGELAKLRADPKLAASAVEEVLRYEGPVDITGRIASQDLELSGCPVKPHQSMTAFLRAANRDPEVFEAPDTFDISRKRKPHVSFGGGAHICIGAPLARLEAQVAFTRLFDRFPTLRLADPDAPAHWRTLPFFRGLETLPLAVS</sequence>
<dbReference type="RefSeq" id="WP_099621049.1">
    <property type="nucleotide sequence ID" value="NZ_CP024201.1"/>
</dbReference>
<comment type="similarity">
    <text evidence="1 8">Belongs to the cytochrome P450 family.</text>
</comment>
<accession>A0A2D2AUU5</accession>
<dbReference type="SUPFAM" id="SSF48264">
    <property type="entry name" value="Cytochrome P450"/>
    <property type="match status" value="1"/>
</dbReference>